<proteinExistence type="predicted"/>
<reference evidence="1" key="1">
    <citation type="journal article" date="2020" name="bioRxiv">
        <title>Chromosome-level reference genome of the European wasp spider Argiope bruennichi: a resource for studies on range expansion and evolutionary adaptation.</title>
        <authorList>
            <person name="Sheffer M.M."/>
            <person name="Hoppe A."/>
            <person name="Krehenwinkel H."/>
            <person name="Uhl G."/>
            <person name="Kuss A.W."/>
            <person name="Jensen L."/>
            <person name="Jensen C."/>
            <person name="Gillespie R.G."/>
            <person name="Hoff K.J."/>
            <person name="Prost S."/>
        </authorList>
    </citation>
    <scope>NUCLEOTIDE SEQUENCE</scope>
</reference>
<organism evidence="1 2">
    <name type="scientific">Argiope bruennichi</name>
    <name type="common">Wasp spider</name>
    <name type="synonym">Aranea bruennichi</name>
    <dbReference type="NCBI Taxonomy" id="94029"/>
    <lineage>
        <taxon>Eukaryota</taxon>
        <taxon>Metazoa</taxon>
        <taxon>Ecdysozoa</taxon>
        <taxon>Arthropoda</taxon>
        <taxon>Chelicerata</taxon>
        <taxon>Arachnida</taxon>
        <taxon>Araneae</taxon>
        <taxon>Araneomorphae</taxon>
        <taxon>Entelegynae</taxon>
        <taxon>Araneoidea</taxon>
        <taxon>Araneidae</taxon>
        <taxon>Argiope</taxon>
    </lineage>
</organism>
<name>A0A8T0EE10_ARGBR</name>
<evidence type="ECO:0000313" key="2">
    <source>
        <dbReference type="Proteomes" id="UP000807504"/>
    </source>
</evidence>
<protein>
    <submittedName>
        <fullName evidence="1">Uncharacterized protein</fullName>
    </submittedName>
</protein>
<accession>A0A8T0EE10</accession>
<comment type="caution">
    <text evidence="1">The sequence shown here is derived from an EMBL/GenBank/DDBJ whole genome shotgun (WGS) entry which is preliminary data.</text>
</comment>
<gene>
    <name evidence="1" type="ORF">HNY73_018367</name>
</gene>
<dbReference type="Proteomes" id="UP000807504">
    <property type="component" value="Unassembled WGS sequence"/>
</dbReference>
<keyword evidence="2" id="KW-1185">Reference proteome</keyword>
<dbReference type="EMBL" id="JABXBU010002228">
    <property type="protein sequence ID" value="KAF8770890.1"/>
    <property type="molecule type" value="Genomic_DNA"/>
</dbReference>
<sequence length="81" mass="9330">MSKGKQYFKDNEEMVDYLMKILNDDSDSEDIEDDLQFPEYDTDLSGENLGQENHSSDSEIVVSALKDQIVFVSFKETHFQG</sequence>
<evidence type="ECO:0000313" key="1">
    <source>
        <dbReference type="EMBL" id="KAF8770890.1"/>
    </source>
</evidence>
<reference evidence="1" key="2">
    <citation type="submission" date="2020-06" db="EMBL/GenBank/DDBJ databases">
        <authorList>
            <person name="Sheffer M."/>
        </authorList>
    </citation>
    <scope>NUCLEOTIDE SEQUENCE</scope>
</reference>
<dbReference type="AlphaFoldDB" id="A0A8T0EE10"/>